<evidence type="ECO:0000259" key="3">
    <source>
        <dbReference type="Pfam" id="PF21447"/>
    </source>
</evidence>
<dbReference type="SUPFAM" id="SSF109604">
    <property type="entry name" value="HD-domain/PDEase-like"/>
    <property type="match status" value="1"/>
</dbReference>
<organism evidence="4 5">
    <name type="scientific">Veillonella seminalis ACS-216-V-Col6b</name>
    <dbReference type="NCBI Taxonomy" id="883156"/>
    <lineage>
        <taxon>Bacteria</taxon>
        <taxon>Bacillati</taxon>
        <taxon>Bacillota</taxon>
        <taxon>Negativicutes</taxon>
        <taxon>Veillonellales</taxon>
        <taxon>Veillonellaceae</taxon>
        <taxon>Veillonella</taxon>
    </lineage>
</organism>
<evidence type="ECO:0000256" key="1">
    <source>
        <dbReference type="ARBA" id="ARBA00007125"/>
    </source>
</evidence>
<evidence type="ECO:0000313" key="4">
    <source>
        <dbReference type="EMBL" id="EKU77427.1"/>
    </source>
</evidence>
<dbReference type="InterPro" id="IPR003695">
    <property type="entry name" value="Ppx_GppA_N"/>
</dbReference>
<feature type="domain" description="Ppx/GppA phosphatase C-terminal" evidence="3">
    <location>
        <begin position="332"/>
        <end position="467"/>
    </location>
</feature>
<gene>
    <name evidence="4" type="ORF">HMPREF9282_02059</name>
</gene>
<dbReference type="InterPro" id="IPR043129">
    <property type="entry name" value="ATPase_NBD"/>
</dbReference>
<accession>K9DEX4</accession>
<dbReference type="SUPFAM" id="SSF53067">
    <property type="entry name" value="Actin-like ATPase domain"/>
    <property type="match status" value="2"/>
</dbReference>
<dbReference type="Pfam" id="PF02541">
    <property type="entry name" value="Ppx-GppA"/>
    <property type="match status" value="1"/>
</dbReference>
<feature type="domain" description="Ppx/GppA phosphatase N-terminal" evidence="2">
    <location>
        <begin position="32"/>
        <end position="308"/>
    </location>
</feature>
<comment type="similarity">
    <text evidence="1">Belongs to the GppA/Ppx family.</text>
</comment>
<dbReference type="RefSeq" id="WP_006556943.1">
    <property type="nucleotide sequence ID" value="NZ_JH992938.1"/>
</dbReference>
<reference evidence="4 5" key="1">
    <citation type="submission" date="2012-09" db="EMBL/GenBank/DDBJ databases">
        <title>The Genome Sequence of Veillonella ratti ACS-216-V-COL6B.</title>
        <authorList>
            <consortium name="The Broad Institute Genome Sequencing Platform"/>
            <person name="Earl A."/>
            <person name="Ward D."/>
            <person name="Feldgarden M."/>
            <person name="Gevers D."/>
            <person name="Saerens B."/>
            <person name="Vaneechoutte M."/>
            <person name="Walker B."/>
            <person name="Young S.K."/>
            <person name="Zeng Q."/>
            <person name="Gargeya S."/>
            <person name="Fitzgerald M."/>
            <person name="Haas B."/>
            <person name="Abouelleil A."/>
            <person name="Alvarado L."/>
            <person name="Arachchi H.M."/>
            <person name="Berlin A."/>
            <person name="Chapman S.B."/>
            <person name="Goldberg J."/>
            <person name="Griggs A."/>
            <person name="Gujja S."/>
            <person name="Hansen M."/>
            <person name="Howarth C."/>
            <person name="Imamovic A."/>
            <person name="Larimer J."/>
            <person name="McCowen C."/>
            <person name="Montmayeur A."/>
            <person name="Murphy C."/>
            <person name="Neiman D."/>
            <person name="Pearson M."/>
            <person name="Priest M."/>
            <person name="Roberts A."/>
            <person name="Saif S."/>
            <person name="Shea T."/>
            <person name="Sisk P."/>
            <person name="Sykes S."/>
            <person name="Wortman J."/>
            <person name="Nusbaum C."/>
            <person name="Birren B."/>
        </authorList>
    </citation>
    <scope>NUCLEOTIDE SEQUENCE [LARGE SCALE GENOMIC DNA]</scope>
    <source>
        <strain evidence="4 5">ACS-216-V-Col6b</strain>
    </source>
</reference>
<name>K9DEX4_9FIRM</name>
<dbReference type="CDD" id="cd24006">
    <property type="entry name" value="ASKHA_NBD_PPX_GppA"/>
    <property type="match status" value="1"/>
</dbReference>
<dbReference type="AlphaFoldDB" id="K9DEX4"/>
<dbReference type="EMBL" id="AHAF01000022">
    <property type="protein sequence ID" value="EKU77427.1"/>
    <property type="molecule type" value="Genomic_DNA"/>
</dbReference>
<dbReference type="eggNOG" id="COG0248">
    <property type="taxonomic scope" value="Bacteria"/>
</dbReference>
<comment type="caution">
    <text evidence="4">The sequence shown here is derived from an EMBL/GenBank/DDBJ whole genome shotgun (WGS) entry which is preliminary data.</text>
</comment>
<dbReference type="Proteomes" id="UP000009891">
    <property type="component" value="Unassembled WGS sequence"/>
</dbReference>
<dbReference type="InterPro" id="IPR048950">
    <property type="entry name" value="Ppx_GppA_C"/>
</dbReference>
<dbReference type="Gene3D" id="1.10.3210.10">
    <property type="entry name" value="Hypothetical protein af1432"/>
    <property type="match status" value="1"/>
</dbReference>
<dbReference type="GO" id="GO:0016462">
    <property type="term" value="F:pyrophosphatase activity"/>
    <property type="evidence" value="ECO:0007669"/>
    <property type="project" value="TreeGrafter"/>
</dbReference>
<dbReference type="STRING" id="883156.HMPREF9282_02059"/>
<dbReference type="PANTHER" id="PTHR30005">
    <property type="entry name" value="EXOPOLYPHOSPHATASE"/>
    <property type="match status" value="1"/>
</dbReference>
<evidence type="ECO:0000259" key="2">
    <source>
        <dbReference type="Pfam" id="PF02541"/>
    </source>
</evidence>
<protein>
    <submittedName>
        <fullName evidence="4">Uncharacterized protein</fullName>
    </submittedName>
</protein>
<dbReference type="Gene3D" id="3.30.420.150">
    <property type="entry name" value="Exopolyphosphatase. Domain 2"/>
    <property type="match status" value="1"/>
</dbReference>
<dbReference type="HOGENOM" id="CLU_025908_4_1_9"/>
<keyword evidence="5" id="KW-1185">Reference proteome</keyword>
<dbReference type="PATRIC" id="fig|883156.3.peg.2014"/>
<dbReference type="InterPro" id="IPR050273">
    <property type="entry name" value="GppA/Ppx_hydrolase"/>
</dbReference>
<dbReference type="GeneID" id="83055937"/>
<dbReference type="Gene3D" id="3.30.420.40">
    <property type="match status" value="1"/>
</dbReference>
<dbReference type="Pfam" id="PF21447">
    <property type="entry name" value="Ppx-GppA_III"/>
    <property type="match status" value="1"/>
</dbReference>
<sequence>MALSKQPLYGTIHLGASSMSITIVEYTTIDEVKIIDYASRDVNFGEELFHNKRLSFQTIEEICRLLKGYKRMLEEYGVEHYTVYATAVVREAENRRSIMDQIFVQTGFKVEVVDMPKEIYYKYFGLYYHMMKQGLTDTKDAALFIDITSGGVGLTVWQKGSLVFQENVHLGTLRVMESFNRNQRSSLSFPAAVGEYLHSMLQPLEDEVRRFNVKYFVLSGDEPREIAELMGFKTHSQETMSLLPQQFEDFVESFHGVSATKLVNQYNVPEHRANILMPTIVLYTELLKMVRPQSLLISPYGFAEGVILYKGAELENHHFLDVMREQNLQLARAIARSYQVDEAHVAQVERFTVQLCHNLADFDIDERMIFVLRTAIILSEVGKFVSLRNHSEHAYRIIMGTDLFGLSDREKEVVANVVFYHYKGKPDDDDENFHYLKEVQKILITKFVAILRCMRALDVSHKLKVSKLAIERNDKCIVVKATTKQDLSLEKWTFEREAEYFSEVFGLEMVLRIGGK</sequence>
<dbReference type="PANTHER" id="PTHR30005:SF0">
    <property type="entry name" value="RETROGRADE REGULATION PROTEIN 2"/>
    <property type="match status" value="1"/>
</dbReference>
<proteinExistence type="inferred from homology"/>
<evidence type="ECO:0000313" key="5">
    <source>
        <dbReference type="Proteomes" id="UP000009891"/>
    </source>
</evidence>